<dbReference type="EMBL" id="CP007739">
    <property type="protein sequence ID" value="AIE59252.1"/>
    <property type="molecule type" value="Genomic_DNA"/>
</dbReference>
<keyword evidence="3" id="KW-1185">Reference proteome</keyword>
<sequence length="119" mass="13384">MKIKSLLLGILVGGVAAGIGTLLTAPASGYRTRQNLMESKDHWMNQLSVLKRNLAELKDVAVFASKEGKEALTTFASDVRSSIDHWKNDIRPHQQQFKKEIQEIEKKLNDLEQILNAKQ</sequence>
<dbReference type="RefSeq" id="WP_004433384.1">
    <property type="nucleotide sequence ID" value="NZ_ADWW01000002.1"/>
</dbReference>
<reference evidence="2 3" key="1">
    <citation type="journal article" date="2015" name="BMC Genomics">
        <title>Transcriptome analysis of thermophilic methylotrophic Bacillus methanolicus MGA3 using RNA-sequencing provides detailed insights into its previously uncharted transcriptional landscape.</title>
        <authorList>
            <person name="Irla M."/>
            <person name="Neshat A."/>
            <person name="Brautaset T."/>
            <person name="Ruckert C."/>
            <person name="Kalinowski J."/>
            <person name="Wendisch V.F."/>
        </authorList>
    </citation>
    <scope>NUCLEOTIDE SEQUENCE [LARGE SCALE GENOMIC DNA]</scope>
    <source>
        <strain evidence="3">MGA3 / ATCC 53907</strain>
    </source>
</reference>
<feature type="coiled-coil region" evidence="1">
    <location>
        <begin position="40"/>
        <end position="67"/>
    </location>
</feature>
<dbReference type="Proteomes" id="UP000027602">
    <property type="component" value="Chromosome"/>
</dbReference>
<evidence type="ECO:0000313" key="2">
    <source>
        <dbReference type="EMBL" id="AIE59252.1"/>
    </source>
</evidence>
<dbReference type="InterPro" id="IPR024623">
    <property type="entry name" value="YtxH"/>
</dbReference>
<evidence type="ECO:0000256" key="1">
    <source>
        <dbReference type="SAM" id="Coils"/>
    </source>
</evidence>
<dbReference type="KEGG" id="bmet:BMMGA3_04060"/>
<accession>I3E7F4</accession>
<dbReference type="PANTHER" id="PTHR35792">
    <property type="entry name" value="GENERAL STRESS PROTEIN"/>
    <property type="match status" value="1"/>
</dbReference>
<keyword evidence="1" id="KW-0175">Coiled coil</keyword>
<dbReference type="Pfam" id="PF12732">
    <property type="entry name" value="YtxH"/>
    <property type="match status" value="1"/>
</dbReference>
<dbReference type="InterPro" id="IPR052928">
    <property type="entry name" value="Desiccation-related_membrane"/>
</dbReference>
<dbReference type="eggNOG" id="COG4980">
    <property type="taxonomic scope" value="Bacteria"/>
</dbReference>
<dbReference type="AlphaFoldDB" id="I3E7F4"/>
<dbReference type="OrthoDB" id="2989636at2"/>
<protein>
    <submittedName>
        <fullName evidence="2">Uncharacterized protein</fullName>
    </submittedName>
</protein>
<evidence type="ECO:0000313" key="3">
    <source>
        <dbReference type="Proteomes" id="UP000027602"/>
    </source>
</evidence>
<organism evidence="2 3">
    <name type="scientific">Bacillus methanolicus (strain MGA3 / ATCC 53907)</name>
    <dbReference type="NCBI Taxonomy" id="796606"/>
    <lineage>
        <taxon>Bacteria</taxon>
        <taxon>Bacillati</taxon>
        <taxon>Bacillota</taxon>
        <taxon>Bacilli</taxon>
        <taxon>Bacillales</taxon>
        <taxon>Bacillaceae</taxon>
        <taxon>Bacillus</taxon>
    </lineage>
</organism>
<dbReference type="HOGENOM" id="CLU_105320_2_0_9"/>
<dbReference type="STRING" id="796606.BMMGA3_04060"/>
<gene>
    <name evidence="2" type="ORF">BMMGA3_04060</name>
</gene>
<dbReference type="PANTHER" id="PTHR35792:SF3">
    <property type="entry name" value="IG HYPOTHETICAL 17707"/>
    <property type="match status" value="1"/>
</dbReference>
<proteinExistence type="predicted"/>
<name>I3E7F4_BACMM</name>